<name>A0A6A4VJK1_AMPAM</name>
<dbReference type="Gene3D" id="1.10.10.60">
    <property type="entry name" value="Homeodomain-like"/>
    <property type="match status" value="2"/>
</dbReference>
<comment type="subcellular location">
    <subcellularLocation>
        <location evidence="1 6">Nucleus</location>
    </subcellularLocation>
</comment>
<evidence type="ECO:0000256" key="3">
    <source>
        <dbReference type="ARBA" id="ARBA00023125"/>
    </source>
</evidence>
<dbReference type="PROSITE" id="PS50960">
    <property type="entry name" value="HTH_PSQ"/>
    <property type="match status" value="2"/>
</dbReference>
<feature type="domain" description="HTH psq-type" evidence="8">
    <location>
        <begin position="420"/>
        <end position="472"/>
    </location>
</feature>
<feature type="compositionally biased region" description="Basic and acidic residues" evidence="7">
    <location>
        <begin position="214"/>
        <end position="223"/>
    </location>
</feature>
<dbReference type="OrthoDB" id="10028342at2759"/>
<keyword evidence="3 6" id="KW-0238">DNA-binding</keyword>
<feature type="domain" description="HTH psq-type" evidence="8">
    <location>
        <begin position="166"/>
        <end position="211"/>
    </location>
</feature>
<sequence length="581" mass="62013">MNHCCSVTLERADRERVRAWMCPDPSGSAVDLRVLRDMAAVGWLRESWPMSMGGRCAVPPALEPIPSRPAGPLVSPATALGLQQLAAARRSSPEPQPSALPDAFWSETLSYYQTLLASRVAAGTDQERAETPPDDEPLDLSCSRASPTPTVSRPARRAEPPPPTKKPYTEEELQAALRDIQSGRLGTRRAAVIYGIPRSTLRNKVYRLNAQEKRAEQLAEAKRTPPPPPPPPPAAAAEPAVNADIEIEEVGAPKVCEPAVSVCSERPPSQLLQARLTRPAEPLEPVRAAVMGWMYSGVLQRALQAREPAATRADQPPVLDDFVRRMSHERFHEVLAQLRAAGAVSAAAEEAAQPPPPLLPVTVAAAAEQSDSRGSDDTDMTSTAGSRKRKLDEDNNNMVSSPAPPAKGSKAAKAAAKGSRPKRGKYRNYNRSHLADAVRAVQSGEMSVHRAGNFYGVPHSTLEYKVKQRHLDRAGRRERAAERPPSASSPVPADRVATSGGVMTYRSGSPPAAGGPLLSSDVLRQLQEGQRRPGSDGDADSPGLLDKGAFARLLGGGLSISGITNRAHTAGGQVLQTTESS</sequence>
<evidence type="ECO:0000256" key="1">
    <source>
        <dbReference type="ARBA" id="ARBA00004123"/>
    </source>
</evidence>
<keyword evidence="4" id="KW-0804">Transcription</keyword>
<dbReference type="GO" id="GO:0003677">
    <property type="term" value="F:DNA binding"/>
    <property type="evidence" value="ECO:0007669"/>
    <property type="project" value="UniProtKB-UniRule"/>
</dbReference>
<keyword evidence="10" id="KW-1185">Reference proteome</keyword>
<feature type="region of interest" description="Disordered" evidence="7">
    <location>
        <begin position="214"/>
        <end position="238"/>
    </location>
</feature>
<dbReference type="Pfam" id="PF05225">
    <property type="entry name" value="HTH_psq"/>
    <property type="match status" value="2"/>
</dbReference>
<feature type="DNA-binding region" description="H-T-H motif" evidence="6">
    <location>
        <begin position="187"/>
        <end position="207"/>
    </location>
</feature>
<keyword evidence="5 6" id="KW-0539">Nucleus</keyword>
<keyword evidence="2" id="KW-0805">Transcription regulation</keyword>
<feature type="compositionally biased region" description="Low complexity" evidence="7">
    <location>
        <begin position="483"/>
        <end position="497"/>
    </location>
</feature>
<feature type="region of interest" description="Disordered" evidence="7">
    <location>
        <begin position="364"/>
        <end position="431"/>
    </location>
</feature>
<dbReference type="Proteomes" id="UP000440578">
    <property type="component" value="Unassembled WGS sequence"/>
</dbReference>
<dbReference type="GO" id="GO:0005634">
    <property type="term" value="C:nucleus"/>
    <property type="evidence" value="ECO:0007669"/>
    <property type="project" value="UniProtKB-SubCell"/>
</dbReference>
<accession>A0A6A4VJK1</accession>
<proteinExistence type="predicted"/>
<evidence type="ECO:0000256" key="7">
    <source>
        <dbReference type="SAM" id="MobiDB-lite"/>
    </source>
</evidence>
<feature type="compositionally biased region" description="Low complexity" evidence="7">
    <location>
        <begin position="406"/>
        <end position="418"/>
    </location>
</feature>
<evidence type="ECO:0000313" key="10">
    <source>
        <dbReference type="Proteomes" id="UP000440578"/>
    </source>
</evidence>
<dbReference type="FunFam" id="1.10.10.60:FF:000019">
    <property type="entry name" value="Ligand-dependent corepressor isoform 1"/>
    <property type="match status" value="1"/>
</dbReference>
<feature type="region of interest" description="Disordered" evidence="7">
    <location>
        <begin position="122"/>
        <end position="170"/>
    </location>
</feature>
<evidence type="ECO:0000256" key="6">
    <source>
        <dbReference type="PROSITE-ProRule" id="PRU00320"/>
    </source>
</evidence>
<feature type="region of interest" description="Disordered" evidence="7">
    <location>
        <begin position="467"/>
        <end position="546"/>
    </location>
</feature>
<feature type="DNA-binding region" description="H-T-H motif" evidence="6">
    <location>
        <begin position="448"/>
        <end position="468"/>
    </location>
</feature>
<protein>
    <submittedName>
        <fullName evidence="9">Mushroom body large-type Kenyon cell-specific protein 1</fullName>
    </submittedName>
</protein>
<evidence type="ECO:0000256" key="4">
    <source>
        <dbReference type="ARBA" id="ARBA00023163"/>
    </source>
</evidence>
<dbReference type="EMBL" id="VIIS01001879">
    <property type="protein sequence ID" value="KAF0291470.1"/>
    <property type="molecule type" value="Genomic_DNA"/>
</dbReference>
<feature type="compositionally biased region" description="Pro residues" evidence="7">
    <location>
        <begin position="224"/>
        <end position="234"/>
    </location>
</feature>
<evidence type="ECO:0000256" key="5">
    <source>
        <dbReference type="ARBA" id="ARBA00023242"/>
    </source>
</evidence>
<dbReference type="SUPFAM" id="SSF46689">
    <property type="entry name" value="Homeodomain-like"/>
    <property type="match status" value="2"/>
</dbReference>
<evidence type="ECO:0000256" key="2">
    <source>
        <dbReference type="ARBA" id="ARBA00023015"/>
    </source>
</evidence>
<feature type="compositionally biased region" description="Basic residues" evidence="7">
    <location>
        <begin position="419"/>
        <end position="430"/>
    </location>
</feature>
<evidence type="ECO:0000259" key="8">
    <source>
        <dbReference type="PROSITE" id="PS50960"/>
    </source>
</evidence>
<organism evidence="9 10">
    <name type="scientific">Amphibalanus amphitrite</name>
    <name type="common">Striped barnacle</name>
    <name type="synonym">Balanus amphitrite</name>
    <dbReference type="NCBI Taxonomy" id="1232801"/>
    <lineage>
        <taxon>Eukaryota</taxon>
        <taxon>Metazoa</taxon>
        <taxon>Ecdysozoa</taxon>
        <taxon>Arthropoda</taxon>
        <taxon>Crustacea</taxon>
        <taxon>Multicrustacea</taxon>
        <taxon>Cirripedia</taxon>
        <taxon>Thoracica</taxon>
        <taxon>Thoracicalcarea</taxon>
        <taxon>Balanomorpha</taxon>
        <taxon>Balanoidea</taxon>
        <taxon>Balanidae</taxon>
        <taxon>Amphibalaninae</taxon>
        <taxon>Amphibalanus</taxon>
    </lineage>
</organism>
<comment type="caution">
    <text evidence="9">The sequence shown here is derived from an EMBL/GenBank/DDBJ whole genome shotgun (WGS) entry which is preliminary data.</text>
</comment>
<dbReference type="GO" id="GO:0006357">
    <property type="term" value="P:regulation of transcription by RNA polymerase II"/>
    <property type="evidence" value="ECO:0007669"/>
    <property type="project" value="TreeGrafter"/>
</dbReference>
<dbReference type="InterPro" id="IPR007889">
    <property type="entry name" value="HTH_Psq"/>
</dbReference>
<dbReference type="PANTHER" id="PTHR21545">
    <property type="entry name" value="TRANSCRIPTION FACTOR MLR1/2"/>
    <property type="match status" value="1"/>
</dbReference>
<gene>
    <name evidence="9" type="primary">Mblk-1_0</name>
    <name evidence="9" type="ORF">FJT64_010430</name>
</gene>
<feature type="compositionally biased region" description="Basic and acidic residues" evidence="7">
    <location>
        <begin position="467"/>
        <end position="482"/>
    </location>
</feature>
<reference evidence="9 10" key="1">
    <citation type="submission" date="2019-07" db="EMBL/GenBank/DDBJ databases">
        <title>Draft genome assembly of a fouling barnacle, Amphibalanus amphitrite (Darwin, 1854): The first reference genome for Thecostraca.</title>
        <authorList>
            <person name="Kim W."/>
        </authorList>
    </citation>
    <scope>NUCLEOTIDE SEQUENCE [LARGE SCALE GENOMIC DNA]</scope>
    <source>
        <strain evidence="9">SNU_AA5</strain>
        <tissue evidence="9">Soma without cirri and trophi</tissue>
    </source>
</reference>
<evidence type="ECO:0000313" key="9">
    <source>
        <dbReference type="EMBL" id="KAF0291470.1"/>
    </source>
</evidence>
<dbReference type="InterPro" id="IPR009057">
    <property type="entry name" value="Homeodomain-like_sf"/>
</dbReference>
<dbReference type="PANTHER" id="PTHR21545:SF13">
    <property type="entry name" value="ECDYSONE-INDUCED PROTEIN 93F, ISOFORM C"/>
    <property type="match status" value="1"/>
</dbReference>
<dbReference type="AlphaFoldDB" id="A0A6A4VJK1"/>